<dbReference type="EMBL" id="VYSB01000011">
    <property type="protein sequence ID" value="MYZ52694.1"/>
    <property type="molecule type" value="Genomic_DNA"/>
</dbReference>
<accession>A0A7C9IYE9</accession>
<dbReference type="Gene3D" id="3.40.309.10">
    <property type="entry name" value="Aldehyde Dehydrogenase, Chain A, domain 2"/>
    <property type="match status" value="1"/>
</dbReference>
<organism evidence="4 5">
    <name type="scientific">Malikia spinosa</name>
    <dbReference type="NCBI Taxonomy" id="86180"/>
    <lineage>
        <taxon>Bacteria</taxon>
        <taxon>Pseudomonadati</taxon>
        <taxon>Pseudomonadota</taxon>
        <taxon>Betaproteobacteria</taxon>
        <taxon>Burkholderiales</taxon>
        <taxon>Comamonadaceae</taxon>
        <taxon>Malikia</taxon>
    </lineage>
</organism>
<name>A0A7C9IYE9_9BURK</name>
<dbReference type="FunFam" id="3.40.605.10:FF:000001">
    <property type="entry name" value="Aldehyde dehydrogenase 1"/>
    <property type="match status" value="1"/>
</dbReference>
<dbReference type="InterPro" id="IPR015590">
    <property type="entry name" value="Aldehyde_DH_dom"/>
</dbReference>
<dbReference type="PROSITE" id="PS00070">
    <property type="entry name" value="ALDEHYDE_DEHYDR_CYS"/>
    <property type="match status" value="1"/>
</dbReference>
<dbReference type="PANTHER" id="PTHR11699">
    <property type="entry name" value="ALDEHYDE DEHYDROGENASE-RELATED"/>
    <property type="match status" value="1"/>
</dbReference>
<protein>
    <submittedName>
        <fullName evidence="4">Aldehyde dehydrogenase</fullName>
    </submittedName>
</protein>
<dbReference type="Pfam" id="PF00171">
    <property type="entry name" value="Aldedh"/>
    <property type="match status" value="1"/>
</dbReference>
<dbReference type="Proteomes" id="UP000481947">
    <property type="component" value="Unassembled WGS sequence"/>
</dbReference>
<dbReference type="SUPFAM" id="SSF53720">
    <property type="entry name" value="ALDH-like"/>
    <property type="match status" value="1"/>
</dbReference>
<evidence type="ECO:0000313" key="5">
    <source>
        <dbReference type="Proteomes" id="UP000481947"/>
    </source>
</evidence>
<dbReference type="Gene3D" id="3.40.605.10">
    <property type="entry name" value="Aldehyde Dehydrogenase, Chain A, domain 1"/>
    <property type="match status" value="1"/>
</dbReference>
<dbReference type="InterPro" id="IPR016162">
    <property type="entry name" value="Ald_DH_N"/>
</dbReference>
<keyword evidence="2" id="KW-0560">Oxidoreductase</keyword>
<feature type="domain" description="Aldehyde dehydrogenase" evidence="3">
    <location>
        <begin position="24"/>
        <end position="483"/>
    </location>
</feature>
<dbReference type="InterPro" id="IPR016160">
    <property type="entry name" value="Ald_DH_CS_CYS"/>
</dbReference>
<evidence type="ECO:0000256" key="2">
    <source>
        <dbReference type="ARBA" id="ARBA00023002"/>
    </source>
</evidence>
<comment type="caution">
    <text evidence="4">The sequence shown here is derived from an EMBL/GenBank/DDBJ whole genome shotgun (WGS) entry which is preliminary data.</text>
</comment>
<dbReference type="AlphaFoldDB" id="A0A7C9IYE9"/>
<dbReference type="GO" id="GO:0004030">
    <property type="term" value="F:aldehyde dehydrogenase [NAD(P)+] activity"/>
    <property type="evidence" value="ECO:0007669"/>
    <property type="project" value="UniProtKB-ARBA"/>
</dbReference>
<dbReference type="InterPro" id="IPR016161">
    <property type="entry name" value="Ald_DH/histidinol_DH"/>
</dbReference>
<dbReference type="InterPro" id="IPR016163">
    <property type="entry name" value="Ald_DH_C"/>
</dbReference>
<sequence length="492" mass="52541">MTDISPPNFDGRALINGRRCAAQDGQTFDDRSPVDGRVIAQIARGGAGDIDAAVAAARAAFNDRRWAGQPPAQRKRVLIKLAELLMAQRDELALTECLDMGKPLRFARSVDVAGAANCIRWYGEAVDKIYDEIAPTPADSLALITREPLGVVGVIVPWNYPLLMAAWKIAPALAAGNSVVLKPSEKSPLTALRLAELALEAGIPPGVFNVVPGYGPEAGSPLALHMDVDGIAFTGSTRVGKQIHVMAGQSNLKRAWTELGGKSPNIVFADCPNLDLAVDAAVNSVFFNQGESCNAPSRLFVEESIKDAFLEKALALVPRYQPADPLASGTIMGAVVDRTQLDTVLGFIESGREQGARLLTGGAAVEPVAGGCYVQPTIFDGVSNDMRIAREEIFGPVLSVLSFSDAAEAVRQANDSLYGLQAAVWTRDLNKAHGVARALRAGTVHVNQYNDDDITVPFGGFRQSGIGRDKSLHAFDKYTELKTTWIRIDSPV</sequence>
<proteinExistence type="inferred from homology"/>
<dbReference type="RefSeq" id="WP_161125491.1">
    <property type="nucleotide sequence ID" value="NZ_VYSB01000011.1"/>
</dbReference>
<gene>
    <name evidence="4" type="ORF">F5985_11230</name>
</gene>
<evidence type="ECO:0000313" key="4">
    <source>
        <dbReference type="EMBL" id="MYZ52694.1"/>
    </source>
</evidence>
<evidence type="ECO:0000259" key="3">
    <source>
        <dbReference type="Pfam" id="PF00171"/>
    </source>
</evidence>
<dbReference type="FunFam" id="3.40.309.10:FF:000012">
    <property type="entry name" value="Betaine aldehyde dehydrogenase"/>
    <property type="match status" value="1"/>
</dbReference>
<evidence type="ECO:0000256" key="1">
    <source>
        <dbReference type="ARBA" id="ARBA00009986"/>
    </source>
</evidence>
<dbReference type="CDD" id="cd07112">
    <property type="entry name" value="ALDH_GABALDH-PuuC"/>
    <property type="match status" value="1"/>
</dbReference>
<reference evidence="4 5" key="1">
    <citation type="submission" date="2019-09" db="EMBL/GenBank/DDBJ databases">
        <title>Identification of Malikia spinosa a prominent benzene-, toluene-, and ethylbenzene-degrading bacterium: enrichment, isolation and whole genome sequencing.</title>
        <authorList>
            <person name="Tancsics A."/>
            <person name="Revesz F."/>
            <person name="Kriszt B."/>
        </authorList>
    </citation>
    <scope>NUCLEOTIDE SEQUENCE [LARGE SCALE GENOMIC DNA]</scope>
    <source>
        <strain evidence="4 5">AB6</strain>
    </source>
</reference>
<comment type="similarity">
    <text evidence="1">Belongs to the aldehyde dehydrogenase family.</text>
</comment>